<dbReference type="PANTHER" id="PTHR43630">
    <property type="entry name" value="POLY-BETA-1,6-N-ACETYL-D-GLUCOSAMINE SYNTHASE"/>
    <property type="match status" value="1"/>
</dbReference>
<evidence type="ECO:0000313" key="6">
    <source>
        <dbReference type="Proteomes" id="UP001418444"/>
    </source>
</evidence>
<dbReference type="Gene3D" id="3.90.550.10">
    <property type="entry name" value="Spore Coat Polysaccharide Biosynthesis Protein SpsA, Chain A"/>
    <property type="match status" value="1"/>
</dbReference>
<proteinExistence type="inferred from homology"/>
<dbReference type="InterPro" id="IPR029044">
    <property type="entry name" value="Nucleotide-diphossugar_trans"/>
</dbReference>
<keyword evidence="6" id="KW-1185">Reference proteome</keyword>
<feature type="transmembrane region" description="Helical" evidence="4">
    <location>
        <begin position="139"/>
        <end position="164"/>
    </location>
</feature>
<dbReference type="SUPFAM" id="SSF53448">
    <property type="entry name" value="Nucleotide-diphospho-sugar transferases"/>
    <property type="match status" value="1"/>
</dbReference>
<dbReference type="Pfam" id="PF13641">
    <property type="entry name" value="Glyco_tranf_2_3"/>
    <property type="match status" value="1"/>
</dbReference>
<keyword evidence="2" id="KW-0328">Glycosyltransferase</keyword>
<keyword evidence="4" id="KW-0472">Membrane</keyword>
<reference evidence="6" key="1">
    <citation type="journal article" date="2019" name="Int. J. Syst. Evol. Microbiol.">
        <title>The Global Catalogue of Microorganisms (GCM) 10K type strain sequencing project: providing services to taxonomists for standard genome sequencing and annotation.</title>
        <authorList>
            <consortium name="The Broad Institute Genomics Platform"/>
            <consortium name="The Broad Institute Genome Sequencing Center for Infectious Disease"/>
            <person name="Wu L."/>
            <person name="Ma J."/>
        </authorList>
    </citation>
    <scope>NUCLEOTIDE SEQUENCE [LARGE SCALE GENOMIC DNA]</scope>
    <source>
        <strain evidence="6">JCM 16923</strain>
    </source>
</reference>
<dbReference type="Proteomes" id="UP001418444">
    <property type="component" value="Unassembled WGS sequence"/>
</dbReference>
<name>A0ABP7NHH6_9ACTN</name>
<protein>
    <submittedName>
        <fullName evidence="5">Glycosyltransferase</fullName>
    </submittedName>
</protein>
<feature type="transmembrane region" description="Helical" evidence="4">
    <location>
        <begin position="43"/>
        <end position="63"/>
    </location>
</feature>
<feature type="transmembrane region" description="Helical" evidence="4">
    <location>
        <begin position="219"/>
        <end position="246"/>
    </location>
</feature>
<keyword evidence="3" id="KW-0808">Transferase</keyword>
<dbReference type="CDD" id="cd06423">
    <property type="entry name" value="CESA_like"/>
    <property type="match status" value="1"/>
</dbReference>
<comment type="similarity">
    <text evidence="1">Belongs to the glycosyltransferase 2 family.</text>
</comment>
<feature type="transmembrane region" description="Helical" evidence="4">
    <location>
        <begin position="83"/>
        <end position="103"/>
    </location>
</feature>
<sequence length="640" mass="69652">MTRAGRTGAATAGPAPVADFFRSVDSAPKDYAVDRPPGGVNGFLVTFIGIAVLAMCTRTVLVYTQVIHSSTDLVILAGGRGGVVFPLRIFLAAFFLTYALYAYSNAWRRAFLAVSLLGKFLVFCLAVDIVSWVLHESGIVTISVFGAQMLSGLAALAIFPHTILRQAQLPETITPPAGSRIAARSFAVLAGCLLFSALGAVIALHVFGEAVDRLKDWAILGGIGAGVFLMQQLLAASTAVIGAGALRRSRKLEFAPPIGVLVPAHNEAHSIAATVAAVDTAALSYAGRIHVYVVDNASTDGTREAAESAIADCTHITGRVLDCPTPGKAIALNLGIEHIAEDFVVRIDADTVIGDDCLRHAMRHFAEPDVGCVGGIPMPMEERTWIDKCRLIEVYMRHGFYQVSLDGYDGVMGIPGMFAIYRRDQVRAVGGMVTGMNGEDTDICMRLTAAGYRSVADPRAVYYSETPASFAHLREQRTRWFRSIYHLAGRNRRMLFDFRTMAGTFVLPFNLVNAARRAMLAPLLIFTVIATMIFGATFPGMRWQPIVATLLGMSMILTIIVCAMWRSSSVKYIPMYIAFRVLRSYFTLAAALTLIYPPMRPRVPQRWRPAVRATRVDVLGRRLRAVRWHRASDRSTADGS</sequence>
<feature type="transmembrane region" description="Helical" evidence="4">
    <location>
        <begin position="518"/>
        <end position="539"/>
    </location>
</feature>
<gene>
    <name evidence="5" type="ORF">GCM10022231_00250</name>
</gene>
<keyword evidence="4" id="KW-1133">Transmembrane helix</keyword>
<evidence type="ECO:0000256" key="3">
    <source>
        <dbReference type="ARBA" id="ARBA00022679"/>
    </source>
</evidence>
<accession>A0ABP7NHH6</accession>
<feature type="transmembrane region" description="Helical" evidence="4">
    <location>
        <begin position="185"/>
        <end position="207"/>
    </location>
</feature>
<evidence type="ECO:0000256" key="4">
    <source>
        <dbReference type="SAM" id="Phobius"/>
    </source>
</evidence>
<evidence type="ECO:0000313" key="5">
    <source>
        <dbReference type="EMBL" id="GAA3947353.1"/>
    </source>
</evidence>
<feature type="transmembrane region" description="Helical" evidence="4">
    <location>
        <begin position="110"/>
        <end position="133"/>
    </location>
</feature>
<keyword evidence="4" id="KW-0812">Transmembrane</keyword>
<dbReference type="PANTHER" id="PTHR43630:SF1">
    <property type="entry name" value="POLY-BETA-1,6-N-ACETYL-D-GLUCOSAMINE SYNTHASE"/>
    <property type="match status" value="1"/>
</dbReference>
<organism evidence="5 6">
    <name type="scientific">Gordonia caeni</name>
    <dbReference type="NCBI Taxonomy" id="1007097"/>
    <lineage>
        <taxon>Bacteria</taxon>
        <taxon>Bacillati</taxon>
        <taxon>Actinomycetota</taxon>
        <taxon>Actinomycetes</taxon>
        <taxon>Mycobacteriales</taxon>
        <taxon>Gordoniaceae</taxon>
        <taxon>Gordonia</taxon>
    </lineage>
</organism>
<dbReference type="EMBL" id="BAAAZW010000001">
    <property type="protein sequence ID" value="GAA3947353.1"/>
    <property type="molecule type" value="Genomic_DNA"/>
</dbReference>
<evidence type="ECO:0000256" key="2">
    <source>
        <dbReference type="ARBA" id="ARBA00022676"/>
    </source>
</evidence>
<comment type="caution">
    <text evidence="5">The sequence shown here is derived from an EMBL/GenBank/DDBJ whole genome shotgun (WGS) entry which is preliminary data.</text>
</comment>
<feature type="transmembrane region" description="Helical" evidence="4">
    <location>
        <begin position="573"/>
        <end position="596"/>
    </location>
</feature>
<feature type="transmembrane region" description="Helical" evidence="4">
    <location>
        <begin position="546"/>
        <end position="567"/>
    </location>
</feature>
<evidence type="ECO:0000256" key="1">
    <source>
        <dbReference type="ARBA" id="ARBA00006739"/>
    </source>
</evidence>
<dbReference type="RefSeq" id="WP_344779345.1">
    <property type="nucleotide sequence ID" value="NZ_BAAAZW010000001.1"/>
</dbReference>